<dbReference type="Pfam" id="PF08447">
    <property type="entry name" value="PAS_3"/>
    <property type="match status" value="1"/>
</dbReference>
<dbReference type="InterPro" id="IPR013655">
    <property type="entry name" value="PAS_fold_3"/>
</dbReference>
<dbReference type="SMART" id="SM00086">
    <property type="entry name" value="PAC"/>
    <property type="match status" value="1"/>
</dbReference>
<comment type="catalytic activity">
    <reaction evidence="1">
        <text>ATP + protein L-histidine = ADP + protein N-phospho-L-histidine.</text>
        <dbReference type="EC" id="2.7.13.3"/>
    </reaction>
</comment>
<reference evidence="10 11" key="1">
    <citation type="submission" date="2018-05" db="EMBL/GenBank/DDBJ databases">
        <title>Brumimicrobium oceani sp. nov., isolated from coastal sediment.</title>
        <authorList>
            <person name="Kou Y."/>
        </authorList>
    </citation>
    <scope>NUCLEOTIDE SEQUENCE [LARGE SCALE GENOMIC DNA]</scope>
    <source>
        <strain evidence="10 11">C305</strain>
    </source>
</reference>
<gene>
    <name evidence="10" type="ORF">DIT68_12245</name>
</gene>
<organism evidence="10 11">
    <name type="scientific">Brumimicrobium oceani</name>
    <dbReference type="NCBI Taxonomy" id="2100725"/>
    <lineage>
        <taxon>Bacteria</taxon>
        <taxon>Pseudomonadati</taxon>
        <taxon>Bacteroidota</taxon>
        <taxon>Flavobacteriia</taxon>
        <taxon>Flavobacteriales</taxon>
        <taxon>Crocinitomicaceae</taxon>
        <taxon>Brumimicrobium</taxon>
    </lineage>
</organism>
<dbReference type="CDD" id="cd00130">
    <property type="entry name" value="PAS"/>
    <property type="match status" value="1"/>
</dbReference>
<evidence type="ECO:0000256" key="7">
    <source>
        <dbReference type="ARBA" id="ARBA00022840"/>
    </source>
</evidence>
<dbReference type="PANTHER" id="PTHR41523:SF8">
    <property type="entry name" value="ETHYLENE RESPONSE SENSOR PROTEIN"/>
    <property type="match status" value="1"/>
</dbReference>
<proteinExistence type="predicted"/>
<dbReference type="AlphaFoldDB" id="A0A2U2XAX4"/>
<evidence type="ECO:0000256" key="4">
    <source>
        <dbReference type="ARBA" id="ARBA00022679"/>
    </source>
</evidence>
<dbReference type="InterPro" id="IPR000700">
    <property type="entry name" value="PAS-assoc_C"/>
</dbReference>
<name>A0A2U2XAX4_9FLAO</name>
<evidence type="ECO:0000256" key="3">
    <source>
        <dbReference type="ARBA" id="ARBA00022553"/>
    </source>
</evidence>
<evidence type="ECO:0000256" key="6">
    <source>
        <dbReference type="ARBA" id="ARBA00022777"/>
    </source>
</evidence>
<dbReference type="OrthoDB" id="9816309at2"/>
<evidence type="ECO:0000259" key="9">
    <source>
        <dbReference type="PROSITE" id="PS50113"/>
    </source>
</evidence>
<dbReference type="Gene3D" id="3.30.450.20">
    <property type="entry name" value="PAS domain"/>
    <property type="match status" value="1"/>
</dbReference>
<reference evidence="10 11" key="2">
    <citation type="submission" date="2018-05" db="EMBL/GenBank/DDBJ databases">
        <authorList>
            <person name="Lanie J.A."/>
            <person name="Ng W.-L."/>
            <person name="Kazmierczak K.M."/>
            <person name="Andrzejewski T.M."/>
            <person name="Davidsen T.M."/>
            <person name="Wayne K.J."/>
            <person name="Tettelin H."/>
            <person name="Glass J.I."/>
            <person name="Rusch D."/>
            <person name="Podicherti R."/>
            <person name="Tsui H.-C.T."/>
            <person name="Winkler M.E."/>
        </authorList>
    </citation>
    <scope>NUCLEOTIDE SEQUENCE [LARGE SCALE GENOMIC DNA]</scope>
    <source>
        <strain evidence="10 11">C305</strain>
    </source>
</reference>
<dbReference type="PANTHER" id="PTHR41523">
    <property type="entry name" value="TWO-COMPONENT SYSTEM SENSOR PROTEIN"/>
    <property type="match status" value="1"/>
</dbReference>
<dbReference type="GO" id="GO:0005524">
    <property type="term" value="F:ATP binding"/>
    <property type="evidence" value="ECO:0007669"/>
    <property type="project" value="UniProtKB-KW"/>
</dbReference>
<dbReference type="GO" id="GO:0004673">
    <property type="term" value="F:protein histidine kinase activity"/>
    <property type="evidence" value="ECO:0007669"/>
    <property type="project" value="UniProtKB-EC"/>
</dbReference>
<feature type="domain" description="PAC" evidence="9">
    <location>
        <begin position="87"/>
        <end position="140"/>
    </location>
</feature>
<dbReference type="Pfam" id="PF07568">
    <property type="entry name" value="HisKA_2"/>
    <property type="match status" value="1"/>
</dbReference>
<sequence>MERYNSIEDLKLLSESALESSLAGFWDWNMITDEEYLSPRFKEMFGYKESEMENSPEAWKRIAYQEDLPDMFNELEKHILSKGKLPFNVTLRYHHKNGSTVWVRCNGKVVEWGENDEPLRVIGCHVDITEEKRIEEQLIKALKERDILLKEVHHRVKNNLQLLLSLSRLKDKNGKIETHEIEDAINSIAMAYEAIYKTDDLNIVSIKTYITQIINPIILGQHIQLNIDSIVYEQNIDFLIPIGLIITELVNNSLKHGRDAKADQDAMKISIEIKKEANILSLIYCDNGVGYGEVINSIREDNSFGIAIIDGLTEQLDGTIDFYDDSGACALLKIDLNSSSS</sequence>
<dbReference type="SUPFAM" id="SSF55874">
    <property type="entry name" value="ATPase domain of HSP90 chaperone/DNA topoisomerase II/histidine kinase"/>
    <property type="match status" value="1"/>
</dbReference>
<dbReference type="EMBL" id="QFRJ01000010">
    <property type="protein sequence ID" value="PWH84907.1"/>
    <property type="molecule type" value="Genomic_DNA"/>
</dbReference>
<dbReference type="InterPro" id="IPR036890">
    <property type="entry name" value="HATPase_C_sf"/>
</dbReference>
<dbReference type="InterPro" id="IPR001610">
    <property type="entry name" value="PAC"/>
</dbReference>
<dbReference type="InterPro" id="IPR011495">
    <property type="entry name" value="Sig_transdc_His_kin_sub2_dim/P"/>
</dbReference>
<dbReference type="Proteomes" id="UP000245370">
    <property type="component" value="Unassembled WGS sequence"/>
</dbReference>
<accession>A0A2U2XAX4</accession>
<keyword evidence="7" id="KW-0067">ATP-binding</keyword>
<evidence type="ECO:0000256" key="1">
    <source>
        <dbReference type="ARBA" id="ARBA00000085"/>
    </source>
</evidence>
<keyword evidence="8" id="KW-0843">Virulence</keyword>
<evidence type="ECO:0000313" key="10">
    <source>
        <dbReference type="EMBL" id="PWH84907.1"/>
    </source>
</evidence>
<dbReference type="NCBIfam" id="TIGR00229">
    <property type="entry name" value="sensory_box"/>
    <property type="match status" value="1"/>
</dbReference>
<dbReference type="SUPFAM" id="SSF55785">
    <property type="entry name" value="PYP-like sensor domain (PAS domain)"/>
    <property type="match status" value="1"/>
</dbReference>
<evidence type="ECO:0000313" key="11">
    <source>
        <dbReference type="Proteomes" id="UP000245370"/>
    </source>
</evidence>
<dbReference type="InterPro" id="IPR000014">
    <property type="entry name" value="PAS"/>
</dbReference>
<keyword evidence="3" id="KW-0597">Phosphoprotein</keyword>
<keyword evidence="5" id="KW-0547">Nucleotide-binding</keyword>
<evidence type="ECO:0000256" key="8">
    <source>
        <dbReference type="ARBA" id="ARBA00023026"/>
    </source>
</evidence>
<keyword evidence="11" id="KW-1185">Reference proteome</keyword>
<dbReference type="RefSeq" id="WP_109360099.1">
    <property type="nucleotide sequence ID" value="NZ_QFRJ01000010.1"/>
</dbReference>
<keyword evidence="4" id="KW-0808">Transferase</keyword>
<evidence type="ECO:0000256" key="2">
    <source>
        <dbReference type="ARBA" id="ARBA00012438"/>
    </source>
</evidence>
<evidence type="ECO:0000256" key="5">
    <source>
        <dbReference type="ARBA" id="ARBA00022741"/>
    </source>
</evidence>
<keyword evidence="6" id="KW-0418">Kinase</keyword>
<dbReference type="InterPro" id="IPR035965">
    <property type="entry name" value="PAS-like_dom_sf"/>
</dbReference>
<dbReference type="EC" id="2.7.13.3" evidence="2"/>
<dbReference type="Gene3D" id="3.30.565.10">
    <property type="entry name" value="Histidine kinase-like ATPase, C-terminal domain"/>
    <property type="match status" value="1"/>
</dbReference>
<protein>
    <recommendedName>
        <fullName evidence="2">histidine kinase</fullName>
        <ecNumber evidence="2">2.7.13.3</ecNumber>
    </recommendedName>
</protein>
<comment type="caution">
    <text evidence="10">The sequence shown here is derived from an EMBL/GenBank/DDBJ whole genome shotgun (WGS) entry which is preliminary data.</text>
</comment>
<dbReference type="PROSITE" id="PS50113">
    <property type="entry name" value="PAC"/>
    <property type="match status" value="1"/>
</dbReference>